<feature type="region of interest" description="Disordered" evidence="3">
    <location>
        <begin position="130"/>
        <end position="149"/>
    </location>
</feature>
<evidence type="ECO:0000256" key="3">
    <source>
        <dbReference type="SAM" id="MobiDB-lite"/>
    </source>
</evidence>
<feature type="transmembrane region" description="Helical" evidence="4">
    <location>
        <begin position="254"/>
        <end position="275"/>
    </location>
</feature>
<keyword evidence="4" id="KW-1133">Transmembrane helix</keyword>
<gene>
    <name evidence="5" type="ORF">BK138_06760</name>
</gene>
<comment type="similarity">
    <text evidence="1">Belongs to the GerABKA family.</text>
</comment>
<dbReference type="STRING" id="297318.BK138_06760"/>
<dbReference type="RefSeq" id="WP_076167591.1">
    <property type="nucleotide sequence ID" value="NZ_MRTP01000001.1"/>
</dbReference>
<feature type="transmembrane region" description="Helical" evidence="4">
    <location>
        <begin position="421"/>
        <end position="444"/>
    </location>
</feature>
<proteinExistence type="inferred from homology"/>
<keyword evidence="2 4" id="KW-0472">Membrane</keyword>
<reference evidence="5 6" key="1">
    <citation type="submission" date="2016-11" db="EMBL/GenBank/DDBJ databases">
        <title>Paenibacillus species isolates.</title>
        <authorList>
            <person name="Beno S.M."/>
        </authorList>
    </citation>
    <scope>NUCLEOTIDE SEQUENCE [LARGE SCALE GENOMIC DNA]</scope>
    <source>
        <strain evidence="5 6">FSL R5-0378</strain>
    </source>
</reference>
<dbReference type="PANTHER" id="PTHR22550">
    <property type="entry name" value="SPORE GERMINATION PROTEIN"/>
    <property type="match status" value="1"/>
</dbReference>
<organism evidence="5 6">
    <name type="scientific">Paenibacillus rhizosphaerae</name>
    <dbReference type="NCBI Taxonomy" id="297318"/>
    <lineage>
        <taxon>Bacteria</taxon>
        <taxon>Bacillati</taxon>
        <taxon>Bacillota</taxon>
        <taxon>Bacilli</taxon>
        <taxon>Bacillales</taxon>
        <taxon>Paenibacillaceae</taxon>
        <taxon>Paenibacillus</taxon>
    </lineage>
</organism>
<dbReference type="AlphaFoldDB" id="A0A1R1F2I9"/>
<dbReference type="GO" id="GO:0009847">
    <property type="term" value="P:spore germination"/>
    <property type="evidence" value="ECO:0007669"/>
    <property type="project" value="InterPro"/>
</dbReference>
<dbReference type="EMBL" id="MRTP01000001">
    <property type="protein sequence ID" value="OMF58241.1"/>
    <property type="molecule type" value="Genomic_DNA"/>
</dbReference>
<dbReference type="GO" id="GO:0016020">
    <property type="term" value="C:membrane"/>
    <property type="evidence" value="ECO:0007669"/>
    <property type="project" value="InterPro"/>
</dbReference>
<feature type="transmembrane region" description="Helical" evidence="4">
    <location>
        <begin position="296"/>
        <end position="315"/>
    </location>
</feature>
<evidence type="ECO:0000256" key="1">
    <source>
        <dbReference type="ARBA" id="ARBA00005278"/>
    </source>
</evidence>
<feature type="transmembrane region" description="Helical" evidence="4">
    <location>
        <begin position="365"/>
        <end position="385"/>
    </location>
</feature>
<evidence type="ECO:0000256" key="4">
    <source>
        <dbReference type="SAM" id="Phobius"/>
    </source>
</evidence>
<feature type="transmembrane region" description="Helical" evidence="4">
    <location>
        <begin position="391"/>
        <end position="409"/>
    </location>
</feature>
<evidence type="ECO:0000313" key="6">
    <source>
        <dbReference type="Proteomes" id="UP000187172"/>
    </source>
</evidence>
<feature type="transmembrane region" description="Helical" evidence="4">
    <location>
        <begin position="335"/>
        <end position="353"/>
    </location>
</feature>
<comment type="caution">
    <text evidence="5">The sequence shown here is derived from an EMBL/GenBank/DDBJ whole genome shotgun (WGS) entry which is preliminary data.</text>
</comment>
<dbReference type="Proteomes" id="UP000187172">
    <property type="component" value="Unassembled WGS sequence"/>
</dbReference>
<dbReference type="InterPro" id="IPR050768">
    <property type="entry name" value="UPF0353/GerABKA_families"/>
</dbReference>
<dbReference type="InterPro" id="IPR004995">
    <property type="entry name" value="Spore_Ger"/>
</dbReference>
<protein>
    <submittedName>
        <fullName evidence="5">Spore germination protein</fullName>
    </submittedName>
</protein>
<accession>A0A1R1F2I9</accession>
<keyword evidence="6" id="KW-1185">Reference proteome</keyword>
<dbReference type="PIRSF" id="PIRSF005690">
    <property type="entry name" value="GerBA"/>
    <property type="match status" value="1"/>
</dbReference>
<evidence type="ECO:0000256" key="2">
    <source>
        <dbReference type="ARBA" id="ARBA00023136"/>
    </source>
</evidence>
<dbReference type="PANTHER" id="PTHR22550:SF5">
    <property type="entry name" value="LEUCINE ZIPPER PROTEIN 4"/>
    <property type="match status" value="1"/>
</dbReference>
<dbReference type="Pfam" id="PF03323">
    <property type="entry name" value="GerA"/>
    <property type="match status" value="1"/>
</dbReference>
<evidence type="ECO:0000313" key="5">
    <source>
        <dbReference type="EMBL" id="OMF58241.1"/>
    </source>
</evidence>
<keyword evidence="4" id="KW-0812">Transmembrane</keyword>
<sequence>MTTSTEQPQVSLADIDIPFLQKYYEPCGDVVLHPFYVGEGDLKQSILLIYCEGMTDEVQINQFVLPRLEQMYMETGFFSKDSIRDYQSLPLKEMKTQNVLYELDTQVFQGMMILYFQHMNAFYQLNVSSTPSRSPEESSTESSIKGPQDGFTENLSVNLALVRKRLRTQSLCVEKFVLSERGHTQIALMYIRDIINPDIVDEIRKKIQSFNGDAIIGTTQIEDLVQGQLKSVFPLTDYVGRPDYVASSLLAGRFVIMFDGSPMGIIAPITLFSLIKSPEDSNMPFHIVSVQRFLRVSGLFIAMFLPGFYVALTTFNLEQIPTPLLATIMNSRIGLPFSIPLECFLMLFLFQVFHEAGTRLPKSVGQTVTVVGGLIVGDAAIRAGVTSPTMVVAVAVTIIATFTLVNQILSGTTAIIRLYVLLLSSCLGMFGFFIAMFSVLLHLATLENFGVPYLAPASPFIAKDFWEGLFRKPVKLFKYRPRVLRTQDDTRKGE</sequence>
<name>A0A1R1F2I9_9BACL</name>